<comment type="similarity">
    <text evidence="1">Belongs to the PhzF family.</text>
</comment>
<evidence type="ECO:0000313" key="3">
    <source>
        <dbReference type="EMBL" id="MBS7528628.1"/>
    </source>
</evidence>
<dbReference type="SUPFAM" id="SSF54506">
    <property type="entry name" value="Diaminopimelate epimerase-like"/>
    <property type="match status" value="1"/>
</dbReference>
<accession>A0ABS5PTY0</accession>
<dbReference type="NCBIfam" id="TIGR00654">
    <property type="entry name" value="PhzF_family"/>
    <property type="match status" value="1"/>
</dbReference>
<dbReference type="Pfam" id="PF02567">
    <property type="entry name" value="PhzC-PhzF"/>
    <property type="match status" value="1"/>
</dbReference>
<dbReference type="RefSeq" id="WP_213238485.1">
    <property type="nucleotide sequence ID" value="NZ_JAHBCL010000049.1"/>
</dbReference>
<dbReference type="InterPro" id="IPR003719">
    <property type="entry name" value="Phenazine_PhzF-like"/>
</dbReference>
<dbReference type="Proteomes" id="UP000746471">
    <property type="component" value="Unassembled WGS sequence"/>
</dbReference>
<evidence type="ECO:0000313" key="4">
    <source>
        <dbReference type="Proteomes" id="UP000746471"/>
    </source>
</evidence>
<keyword evidence="4" id="KW-1185">Reference proteome</keyword>
<evidence type="ECO:0000256" key="1">
    <source>
        <dbReference type="ARBA" id="ARBA00008270"/>
    </source>
</evidence>
<gene>
    <name evidence="3" type="ORF">KHM83_18320</name>
</gene>
<dbReference type="PANTHER" id="PTHR13774">
    <property type="entry name" value="PHENAZINE BIOSYNTHESIS PROTEIN"/>
    <property type="match status" value="1"/>
</dbReference>
<dbReference type="Gene3D" id="3.10.310.10">
    <property type="entry name" value="Diaminopimelate Epimerase, Chain A, domain 1"/>
    <property type="match status" value="2"/>
</dbReference>
<proteinExistence type="inferred from homology"/>
<organism evidence="3 4">
    <name type="scientific">Fusibacter paucivorans</name>
    <dbReference type="NCBI Taxonomy" id="76009"/>
    <lineage>
        <taxon>Bacteria</taxon>
        <taxon>Bacillati</taxon>
        <taxon>Bacillota</taxon>
        <taxon>Clostridia</taxon>
        <taxon>Eubacteriales</taxon>
        <taxon>Eubacteriales Family XII. Incertae Sedis</taxon>
        <taxon>Fusibacter</taxon>
    </lineage>
</organism>
<reference evidence="3 4" key="1">
    <citation type="submission" date="2021-05" db="EMBL/GenBank/DDBJ databases">
        <title>Fusibacter ferrireducens sp. nov., an anaerobic, sulfur- and Fe-reducing bacterium isolated from the mangrove sediment.</title>
        <authorList>
            <person name="Qiu D."/>
        </authorList>
    </citation>
    <scope>NUCLEOTIDE SEQUENCE [LARGE SCALE GENOMIC DNA]</scope>
    <source>
        <strain evidence="3 4">DSM 12116</strain>
    </source>
</reference>
<dbReference type="PANTHER" id="PTHR13774:SF39">
    <property type="entry name" value="BIOSYNTHESIS PROTEIN, PUTATIVE-RELATED"/>
    <property type="match status" value="1"/>
</dbReference>
<sequence>MVAVKIINSFTYNGKGGNPAGVVYLNGNFPTDQTMLSIAKAIGLSETVFVRDRVGGGYSMRYFTPEAEVPLCGHATLAACYDRYRNNALSGNPIVIETGAGLIQVDQIHSSDRNVHFWMAQPSPIFEALSPESIALVTNCFQSLKQNSSLPICIGSTGLRDIIIPIESRDALNEVIMLPSALSSVSEHFNVTGAHLFAIENDAVYARNFAPLYGIDEESATGTSNGVLIAYLQKFAHSAVTITANAKESKNALQCTILQGETMGKLSQILTHVVSKNDTQYPTVGGSCIADHTVYLCDLAL</sequence>
<keyword evidence="2" id="KW-0413">Isomerase</keyword>
<protein>
    <submittedName>
        <fullName evidence="3">PhzF family phenazine biosynthesis protein</fullName>
    </submittedName>
</protein>
<evidence type="ECO:0000256" key="2">
    <source>
        <dbReference type="ARBA" id="ARBA00023235"/>
    </source>
</evidence>
<name>A0ABS5PTY0_9FIRM</name>
<dbReference type="EMBL" id="JAHBCL010000049">
    <property type="protein sequence ID" value="MBS7528628.1"/>
    <property type="molecule type" value="Genomic_DNA"/>
</dbReference>
<dbReference type="PIRSF" id="PIRSF016184">
    <property type="entry name" value="PhzC_PhzF"/>
    <property type="match status" value="1"/>
</dbReference>
<comment type="caution">
    <text evidence="3">The sequence shown here is derived from an EMBL/GenBank/DDBJ whole genome shotgun (WGS) entry which is preliminary data.</text>
</comment>